<keyword evidence="3" id="KW-1185">Reference proteome</keyword>
<feature type="transmembrane region" description="Helical" evidence="1">
    <location>
        <begin position="78"/>
        <end position="99"/>
    </location>
</feature>
<name>A0A4Q0Y3A7_9BACT</name>
<sequence length="152" mass="17406">MTLQERIELLQSYSQCNSLSNKELSNYAYHTLINQEFMPLYTSSTEVFITLAITLLGLSVAFREKVLGQSGRLKITKILLLIWFFLSFAIASGIFYLYAAPKHIEMRFQCDYYAPLGIWPGHVYGMCTISLILGIFLLFILMVNQAKKVKTN</sequence>
<accession>A0A4Q0Y3A7</accession>
<gene>
    <name evidence="2" type="ORF">CRV06_01095</name>
</gene>
<comment type="caution">
    <text evidence="2">The sequence shown here is derived from an EMBL/GenBank/DDBJ whole genome shotgun (WGS) entry which is preliminary data.</text>
</comment>
<organism evidence="2 3">
    <name type="scientific">Halarcobacter anaerophilus</name>
    <dbReference type="NCBI Taxonomy" id="877500"/>
    <lineage>
        <taxon>Bacteria</taxon>
        <taxon>Pseudomonadati</taxon>
        <taxon>Campylobacterota</taxon>
        <taxon>Epsilonproteobacteria</taxon>
        <taxon>Campylobacterales</taxon>
        <taxon>Arcobacteraceae</taxon>
        <taxon>Halarcobacter</taxon>
    </lineage>
</organism>
<dbReference type="Proteomes" id="UP000290191">
    <property type="component" value="Unassembled WGS sequence"/>
</dbReference>
<feature type="transmembrane region" description="Helical" evidence="1">
    <location>
        <begin position="123"/>
        <end position="143"/>
    </location>
</feature>
<dbReference type="EMBL" id="PDKO01000001">
    <property type="protein sequence ID" value="RXJ64582.1"/>
    <property type="molecule type" value="Genomic_DNA"/>
</dbReference>
<feature type="transmembrane region" description="Helical" evidence="1">
    <location>
        <begin position="47"/>
        <end position="66"/>
    </location>
</feature>
<reference evidence="2 3" key="1">
    <citation type="submission" date="2017-10" db="EMBL/GenBank/DDBJ databases">
        <title>Genomics of the genus Arcobacter.</title>
        <authorList>
            <person name="Perez-Cataluna A."/>
            <person name="Figueras M.J."/>
        </authorList>
    </citation>
    <scope>NUCLEOTIDE SEQUENCE [LARGE SCALE GENOMIC DNA]</scope>
    <source>
        <strain evidence="2 3">DSM 24636</strain>
    </source>
</reference>
<evidence type="ECO:0000313" key="3">
    <source>
        <dbReference type="Proteomes" id="UP000290191"/>
    </source>
</evidence>
<keyword evidence="1" id="KW-1133">Transmembrane helix</keyword>
<protein>
    <submittedName>
        <fullName evidence="2">Uncharacterized protein</fullName>
    </submittedName>
</protein>
<evidence type="ECO:0000256" key="1">
    <source>
        <dbReference type="SAM" id="Phobius"/>
    </source>
</evidence>
<dbReference type="STRING" id="877500.GCA_000935065_02504"/>
<dbReference type="RefSeq" id="WP_129080986.1">
    <property type="nucleotide sequence ID" value="NZ_CP041070.1"/>
</dbReference>
<dbReference type="AlphaFoldDB" id="A0A4Q0Y3A7"/>
<proteinExistence type="predicted"/>
<keyword evidence="1" id="KW-0812">Transmembrane</keyword>
<evidence type="ECO:0000313" key="2">
    <source>
        <dbReference type="EMBL" id="RXJ64582.1"/>
    </source>
</evidence>
<keyword evidence="1" id="KW-0472">Membrane</keyword>